<dbReference type="Proteomes" id="UP000320055">
    <property type="component" value="Unassembled WGS sequence"/>
</dbReference>
<protein>
    <submittedName>
        <fullName evidence="2">Transposase</fullName>
    </submittedName>
</protein>
<keyword evidence="1" id="KW-0812">Transmembrane</keyword>
<keyword evidence="3" id="KW-1185">Reference proteome</keyword>
<organism evidence="2 3">
    <name type="scientific">Hyella patelloides LEGE 07179</name>
    <dbReference type="NCBI Taxonomy" id="945734"/>
    <lineage>
        <taxon>Bacteria</taxon>
        <taxon>Bacillati</taxon>
        <taxon>Cyanobacteriota</taxon>
        <taxon>Cyanophyceae</taxon>
        <taxon>Pleurocapsales</taxon>
        <taxon>Hyellaceae</taxon>
        <taxon>Hyella</taxon>
    </lineage>
</organism>
<dbReference type="OrthoDB" id="517776at2"/>
<proteinExistence type="predicted"/>
<dbReference type="AlphaFoldDB" id="A0A563VR36"/>
<dbReference type="InterPro" id="IPR012337">
    <property type="entry name" value="RNaseH-like_sf"/>
</dbReference>
<keyword evidence="1" id="KW-1133">Transmembrane helix</keyword>
<sequence>MNASSPESATEIDYLITNEQGERVTGEWIVKTFSKRNYIEKFYREAKGWLGLKEYQMRKKESLIRHFILVFTAYTFIIYQQLMGGLRKRYANKSLTTFAETLEAFLTGISYNFFCWLQNNRDFFVAHKAERGFVWG</sequence>
<reference evidence="2 3" key="1">
    <citation type="submission" date="2019-01" db="EMBL/GenBank/DDBJ databases">
        <authorList>
            <person name="Brito A."/>
        </authorList>
    </citation>
    <scope>NUCLEOTIDE SEQUENCE [LARGE SCALE GENOMIC DNA]</scope>
    <source>
        <strain evidence="2">1</strain>
    </source>
</reference>
<evidence type="ECO:0000313" key="2">
    <source>
        <dbReference type="EMBL" id="VEP13850.1"/>
    </source>
</evidence>
<name>A0A563VR36_9CYAN</name>
<evidence type="ECO:0000256" key="1">
    <source>
        <dbReference type="SAM" id="Phobius"/>
    </source>
</evidence>
<gene>
    <name evidence="2" type="ORF">H1P_2220004</name>
</gene>
<dbReference type="EMBL" id="CAACVJ010000138">
    <property type="protein sequence ID" value="VEP13850.1"/>
    <property type="molecule type" value="Genomic_DNA"/>
</dbReference>
<feature type="transmembrane region" description="Helical" evidence="1">
    <location>
        <begin position="63"/>
        <end position="82"/>
    </location>
</feature>
<accession>A0A563VR36</accession>
<evidence type="ECO:0000313" key="3">
    <source>
        <dbReference type="Proteomes" id="UP000320055"/>
    </source>
</evidence>
<dbReference type="SUPFAM" id="SSF53098">
    <property type="entry name" value="Ribonuclease H-like"/>
    <property type="match status" value="1"/>
</dbReference>
<keyword evidence="1" id="KW-0472">Membrane</keyword>